<dbReference type="Proteomes" id="UP001152795">
    <property type="component" value="Unassembled WGS sequence"/>
</dbReference>
<dbReference type="PANTHER" id="PTHR24401">
    <property type="entry name" value="SI:CH211-243P7.3-RELATED"/>
    <property type="match status" value="1"/>
</dbReference>
<accession>A0A7D9DY94</accession>
<dbReference type="AlphaFoldDB" id="A0A7D9DY94"/>
<gene>
    <name evidence="1" type="ORF">PACLA_8A013734</name>
</gene>
<sequence>MASSKECTKNLRPIFLKDSRGELTLNYTEEARRFRNICKSSSESTQLCLDATTVRTNAEAEVRRLGGSVSDEINVLGQYILQFGMFKGQSFKWLLENGIGYAGWLVDNMRFEPVTTAPLSINKNEFKKYLNSFAEGRSVVATKKQERLKKIETSTAMLSSRSPAAIAAQLKRRFSHATIQPNVPLKVKAVQSPVDIVPDDIPHDELLSTVARVEAAAAAQEKSIGTATKSSESSVCLIDGWKQTLPAVNHQWVSSALFKMSNKGKPSFDSAKVTQMWFYPPPPSLLPSQPPSVSRYFAQRLLVWMPRKMWQVKLHCPHPECEQHPLTSAGVYPRVRQVLDVDGYYILAAEYLECLKCGRKLISWSPAIIKQLDVGHQLQFPVLMTHKYACDVRVVRLLRQRGLGNSSTQLFCKLEEQHEEAWLIKCAQYLSDCQHFTKACARGIITLFNPENPPQRTPVPKPNWLLTSYCQDVLSRVDEVKAQITSIFGRVLKIDLTKKIVKKLAGNAAFTAAWATNVGNEFGQVLVSVLTAAEGNGLNDMAAGLVGRYEKAGVSPPELIYTDRDCCGAGGIKAMFPEWSDICVRLDIWHFMRRIASACTTESHPLYATFMGRLSQCIFEWSTEDLENLQIATSKDLGVEKDHPLVFQAISKKSLARHCRRRTRGVEKTATLLAELIHVFSGDQGKDTLGVPLLDSDKIWEIWQSQEHHIACLQDPDGVQLYTQTGTVVKGLFVTELSSNIVGVSIVDKVVNNCYHSILN</sequence>
<comment type="caution">
    <text evidence="1">The sequence shown here is derived from an EMBL/GenBank/DDBJ whole genome shotgun (WGS) entry which is preliminary data.</text>
</comment>
<reference evidence="1" key="1">
    <citation type="submission" date="2020-04" db="EMBL/GenBank/DDBJ databases">
        <authorList>
            <person name="Alioto T."/>
            <person name="Alioto T."/>
            <person name="Gomez Garrido J."/>
        </authorList>
    </citation>
    <scope>NUCLEOTIDE SEQUENCE</scope>
    <source>
        <strain evidence="1">A484AB</strain>
    </source>
</reference>
<name>A0A7D9DY94_PARCT</name>
<evidence type="ECO:0000313" key="2">
    <source>
        <dbReference type="Proteomes" id="UP001152795"/>
    </source>
</evidence>
<protein>
    <submittedName>
        <fullName evidence="1">Uncharacterized protein</fullName>
    </submittedName>
</protein>
<organism evidence="1 2">
    <name type="scientific">Paramuricea clavata</name>
    <name type="common">Red gorgonian</name>
    <name type="synonym">Violescent sea-whip</name>
    <dbReference type="NCBI Taxonomy" id="317549"/>
    <lineage>
        <taxon>Eukaryota</taxon>
        <taxon>Metazoa</taxon>
        <taxon>Cnidaria</taxon>
        <taxon>Anthozoa</taxon>
        <taxon>Octocorallia</taxon>
        <taxon>Malacalcyonacea</taxon>
        <taxon>Plexauridae</taxon>
        <taxon>Paramuricea</taxon>
    </lineage>
</organism>
<dbReference type="EMBL" id="CACRXK020003067">
    <property type="protein sequence ID" value="CAB3997298.1"/>
    <property type="molecule type" value="Genomic_DNA"/>
</dbReference>
<dbReference type="InterPro" id="IPR046616">
    <property type="entry name" value="DUF6729"/>
</dbReference>
<proteinExistence type="predicted"/>
<keyword evidence="2" id="KW-1185">Reference proteome</keyword>
<dbReference type="OrthoDB" id="5988248at2759"/>
<evidence type="ECO:0000313" key="1">
    <source>
        <dbReference type="EMBL" id="CAB3997298.1"/>
    </source>
</evidence>
<dbReference type="PANTHER" id="PTHR24401:SF29">
    <property type="entry name" value="SI:CH211-243P7.3-RELATED"/>
    <property type="match status" value="1"/>
</dbReference>
<dbReference type="Pfam" id="PF20499">
    <property type="entry name" value="DUF6729"/>
    <property type="match status" value="1"/>
</dbReference>